<dbReference type="GO" id="GO:0005524">
    <property type="term" value="F:ATP binding"/>
    <property type="evidence" value="ECO:0007669"/>
    <property type="project" value="InterPro"/>
</dbReference>
<sequence>MERQLLLSNKTLISSGCIIPSATLRTLVPQGKKDWLDQCCLFTLNLQSTTGEKSDRDDSHLGSVITADDLKYFLEREGQLTDTKSGEHGQNEVLPPADLYVEGFSSTIERLAHDVSKIISWPHSCWSSTHRNAMLLTGEVGSGKTHLALTLASHLLRSNSIGMEYLDCKMLQAAPGSTLSSILNEIQTSCHKALQKQPSLLILDDLDASVKLRLSSTIYFDIRAMWRFNVVLLCTCRDNDSLAARYKNSGIFYSAVEVPSLNSHQRTRLLHNLCSGIDQKKNIYHDIPNCISKLGKMTDGFRPHDLMLLSTRIRNSQHLRQIEHSSQERAPVYDDFTLASGKFHSKCLKMMYHLL</sequence>
<keyword evidence="3" id="KW-1185">Reference proteome</keyword>
<dbReference type="InterPro" id="IPR027417">
    <property type="entry name" value="P-loop_NTPase"/>
</dbReference>
<dbReference type="InterPro" id="IPR003593">
    <property type="entry name" value="AAA+_ATPase"/>
</dbReference>
<dbReference type="AlphaFoldDB" id="A0AAD9DGK4"/>
<evidence type="ECO:0000313" key="2">
    <source>
        <dbReference type="EMBL" id="KAK1745080.1"/>
    </source>
</evidence>
<dbReference type="Gene3D" id="3.40.50.300">
    <property type="entry name" value="P-loop containing nucleotide triphosphate hydrolases"/>
    <property type="match status" value="1"/>
</dbReference>
<evidence type="ECO:0000259" key="1">
    <source>
        <dbReference type="SMART" id="SM00382"/>
    </source>
</evidence>
<gene>
    <name evidence="2" type="ORF">QTG54_004371</name>
</gene>
<feature type="domain" description="AAA+ ATPase" evidence="1">
    <location>
        <begin position="130"/>
        <end position="262"/>
    </location>
</feature>
<accession>A0AAD9DGK4</accession>
<dbReference type="PANTHER" id="PTHR23077:SF12">
    <property type="entry name" value="PEROXISOMAL ATPASE PEX1"/>
    <property type="match status" value="1"/>
</dbReference>
<dbReference type="Proteomes" id="UP001224775">
    <property type="component" value="Unassembled WGS sequence"/>
</dbReference>
<dbReference type="GO" id="GO:0005829">
    <property type="term" value="C:cytosol"/>
    <property type="evidence" value="ECO:0007669"/>
    <property type="project" value="TreeGrafter"/>
</dbReference>
<evidence type="ECO:0000313" key="3">
    <source>
        <dbReference type="Proteomes" id="UP001224775"/>
    </source>
</evidence>
<organism evidence="2 3">
    <name type="scientific">Skeletonema marinoi</name>
    <dbReference type="NCBI Taxonomy" id="267567"/>
    <lineage>
        <taxon>Eukaryota</taxon>
        <taxon>Sar</taxon>
        <taxon>Stramenopiles</taxon>
        <taxon>Ochrophyta</taxon>
        <taxon>Bacillariophyta</taxon>
        <taxon>Coscinodiscophyceae</taxon>
        <taxon>Thalassiosirophycidae</taxon>
        <taxon>Thalassiosirales</taxon>
        <taxon>Skeletonemataceae</taxon>
        <taxon>Skeletonema</taxon>
        <taxon>Skeletonema marinoi-dohrnii complex</taxon>
    </lineage>
</organism>
<dbReference type="SUPFAM" id="SSF52540">
    <property type="entry name" value="P-loop containing nucleoside triphosphate hydrolases"/>
    <property type="match status" value="1"/>
</dbReference>
<dbReference type="CDD" id="cd00009">
    <property type="entry name" value="AAA"/>
    <property type="match status" value="1"/>
</dbReference>
<dbReference type="GO" id="GO:0016887">
    <property type="term" value="F:ATP hydrolysis activity"/>
    <property type="evidence" value="ECO:0007669"/>
    <property type="project" value="InterPro"/>
</dbReference>
<dbReference type="InterPro" id="IPR050168">
    <property type="entry name" value="AAA_ATPase_domain"/>
</dbReference>
<comment type="caution">
    <text evidence="2">The sequence shown here is derived from an EMBL/GenBank/DDBJ whole genome shotgun (WGS) entry which is preliminary data.</text>
</comment>
<dbReference type="SMART" id="SM00382">
    <property type="entry name" value="AAA"/>
    <property type="match status" value="1"/>
</dbReference>
<dbReference type="PANTHER" id="PTHR23077">
    <property type="entry name" value="AAA-FAMILY ATPASE"/>
    <property type="match status" value="1"/>
</dbReference>
<dbReference type="GO" id="GO:0005778">
    <property type="term" value="C:peroxisomal membrane"/>
    <property type="evidence" value="ECO:0007669"/>
    <property type="project" value="TreeGrafter"/>
</dbReference>
<dbReference type="Pfam" id="PF00004">
    <property type="entry name" value="AAA"/>
    <property type="match status" value="1"/>
</dbReference>
<dbReference type="InterPro" id="IPR003959">
    <property type="entry name" value="ATPase_AAA_core"/>
</dbReference>
<dbReference type="GO" id="GO:0016558">
    <property type="term" value="P:protein import into peroxisome matrix"/>
    <property type="evidence" value="ECO:0007669"/>
    <property type="project" value="TreeGrafter"/>
</dbReference>
<proteinExistence type="predicted"/>
<name>A0AAD9DGK4_9STRA</name>
<reference evidence="2" key="1">
    <citation type="submission" date="2023-06" db="EMBL/GenBank/DDBJ databases">
        <title>Survivors Of The Sea: Transcriptome response of Skeletonema marinoi to long-term dormancy.</title>
        <authorList>
            <person name="Pinder M.I.M."/>
            <person name="Kourtchenko O."/>
            <person name="Robertson E.K."/>
            <person name="Larsson T."/>
            <person name="Maumus F."/>
            <person name="Osuna-Cruz C.M."/>
            <person name="Vancaester E."/>
            <person name="Stenow R."/>
            <person name="Vandepoele K."/>
            <person name="Ploug H."/>
            <person name="Bruchert V."/>
            <person name="Godhe A."/>
            <person name="Topel M."/>
        </authorList>
    </citation>
    <scope>NUCLEOTIDE SEQUENCE</scope>
    <source>
        <strain evidence="2">R05AC</strain>
    </source>
</reference>
<dbReference type="EMBL" id="JATAAI010000006">
    <property type="protein sequence ID" value="KAK1745080.1"/>
    <property type="molecule type" value="Genomic_DNA"/>
</dbReference>
<protein>
    <submittedName>
        <fullName evidence="2">Peroxisome biogenesis factor 1</fullName>
    </submittedName>
</protein>